<gene>
    <name evidence="2" type="ORF">E2562_021150</name>
</gene>
<dbReference type="EMBL" id="SPHZ02000012">
    <property type="protein sequence ID" value="KAF0889099.1"/>
    <property type="molecule type" value="Genomic_DNA"/>
</dbReference>
<protein>
    <submittedName>
        <fullName evidence="2">Uncharacterized protein</fullName>
    </submittedName>
</protein>
<proteinExistence type="predicted"/>
<dbReference type="Proteomes" id="UP000479710">
    <property type="component" value="Unassembled WGS sequence"/>
</dbReference>
<evidence type="ECO:0000313" key="2">
    <source>
        <dbReference type="EMBL" id="KAF0889099.1"/>
    </source>
</evidence>
<reference evidence="2 3" key="1">
    <citation type="submission" date="2019-11" db="EMBL/GenBank/DDBJ databases">
        <title>Whole genome sequence of Oryza granulata.</title>
        <authorList>
            <person name="Li W."/>
        </authorList>
    </citation>
    <scope>NUCLEOTIDE SEQUENCE [LARGE SCALE GENOMIC DNA]</scope>
    <source>
        <strain evidence="3">cv. Menghai</strain>
        <tissue evidence="2">Leaf</tissue>
    </source>
</reference>
<feature type="compositionally biased region" description="Low complexity" evidence="1">
    <location>
        <begin position="68"/>
        <end position="79"/>
    </location>
</feature>
<dbReference type="PANTHER" id="PTHR35699:SF1">
    <property type="entry name" value="F2J10.10 PROTEIN"/>
    <property type="match status" value="1"/>
</dbReference>
<comment type="caution">
    <text evidence="2">The sequence shown here is derived from an EMBL/GenBank/DDBJ whole genome shotgun (WGS) entry which is preliminary data.</text>
</comment>
<feature type="region of interest" description="Disordered" evidence="1">
    <location>
        <begin position="62"/>
        <end position="136"/>
    </location>
</feature>
<dbReference type="AlphaFoldDB" id="A0A6G1BMA5"/>
<dbReference type="PANTHER" id="PTHR35699">
    <property type="entry name" value="F2J10.10 PROTEIN"/>
    <property type="match status" value="1"/>
</dbReference>
<evidence type="ECO:0000256" key="1">
    <source>
        <dbReference type="SAM" id="MobiDB-lite"/>
    </source>
</evidence>
<sequence length="136" mass="13993">MAMAVIRLAPPSIPAAFSSSGCSVKTRRRVVRMRVRCCAGGSEGGEREGEGEEALESLFTKELRRRGMAPGRGLGLAARQRGEKEAGAEEGRRGGGEGTRVGGGKARGGGTRAGHGRGGGQWERSMALNSEGPGLG</sequence>
<feature type="compositionally biased region" description="Basic and acidic residues" evidence="1">
    <location>
        <begin position="80"/>
        <end position="95"/>
    </location>
</feature>
<accession>A0A6G1BMA5</accession>
<dbReference type="PROSITE" id="PS51257">
    <property type="entry name" value="PROKAR_LIPOPROTEIN"/>
    <property type="match status" value="1"/>
</dbReference>
<feature type="compositionally biased region" description="Gly residues" evidence="1">
    <location>
        <begin position="96"/>
        <end position="121"/>
    </location>
</feature>
<organism evidence="2 3">
    <name type="scientific">Oryza meyeriana var. granulata</name>
    <dbReference type="NCBI Taxonomy" id="110450"/>
    <lineage>
        <taxon>Eukaryota</taxon>
        <taxon>Viridiplantae</taxon>
        <taxon>Streptophyta</taxon>
        <taxon>Embryophyta</taxon>
        <taxon>Tracheophyta</taxon>
        <taxon>Spermatophyta</taxon>
        <taxon>Magnoliopsida</taxon>
        <taxon>Liliopsida</taxon>
        <taxon>Poales</taxon>
        <taxon>Poaceae</taxon>
        <taxon>BOP clade</taxon>
        <taxon>Oryzoideae</taxon>
        <taxon>Oryzeae</taxon>
        <taxon>Oryzinae</taxon>
        <taxon>Oryza</taxon>
        <taxon>Oryza meyeriana</taxon>
    </lineage>
</organism>
<name>A0A6G1BMA5_9ORYZ</name>
<evidence type="ECO:0000313" key="3">
    <source>
        <dbReference type="Proteomes" id="UP000479710"/>
    </source>
</evidence>
<keyword evidence="3" id="KW-1185">Reference proteome</keyword>